<organism evidence="6 7">
    <name type="scientific">Bacillus methanolicus PB1</name>
    <dbReference type="NCBI Taxonomy" id="997296"/>
    <lineage>
        <taxon>Bacteria</taxon>
        <taxon>Bacillati</taxon>
        <taxon>Bacillota</taxon>
        <taxon>Bacilli</taxon>
        <taxon>Bacillales</taxon>
        <taxon>Bacillaceae</taxon>
        <taxon>Bacillus</taxon>
    </lineage>
</organism>
<dbReference type="NCBIfam" id="TIGR01727">
    <property type="entry name" value="oligo_HPY"/>
    <property type="match status" value="1"/>
</dbReference>
<dbReference type="NCBIfam" id="NF008453">
    <property type="entry name" value="PRK11308.1"/>
    <property type="match status" value="1"/>
</dbReference>
<dbReference type="GO" id="GO:0016887">
    <property type="term" value="F:ATP hydrolysis activity"/>
    <property type="evidence" value="ECO:0007669"/>
    <property type="project" value="InterPro"/>
</dbReference>
<dbReference type="GO" id="GO:0055085">
    <property type="term" value="P:transmembrane transport"/>
    <property type="evidence" value="ECO:0007669"/>
    <property type="project" value="UniProtKB-ARBA"/>
</dbReference>
<evidence type="ECO:0000256" key="3">
    <source>
        <dbReference type="ARBA" id="ARBA00022741"/>
    </source>
</evidence>
<dbReference type="RefSeq" id="WP_003350616.1">
    <property type="nucleotide sequence ID" value="NZ_AFEU01000001.1"/>
</dbReference>
<dbReference type="EMBL" id="AFEU01000001">
    <property type="protein sequence ID" value="EIJ81858.1"/>
    <property type="molecule type" value="Genomic_DNA"/>
</dbReference>
<accession>I3E5T7</accession>
<sequence>MISTSGEKLKHSAKNDSSIILELQNVKKHFSIKAGFLQKTVGHIKAVDGINLKVKKGETIGIVGESGCGKSTAGRTIIRLYKPTEGKILFKGRDISRLSESELRKSVRKDIQMIFQDPFASLNPRKTLRSIIREPLNTHNMYSGKKRDERVEELLEKVGLNASYINRYPHEFSGGQRQRIGIARALALNPELIIADEPVSSLDVSIQAQIINLMEDLQEEFSLTYLFISHDLSVVRHISDRVGVMYLGKMMELADKHKLYSDPLHPYTQALLSAVPVLRKKGVAKRERIILKGELPNPASPPKGCVFHTRCPAATDLCRQLVPDFKEIKRNHFVACHLYE</sequence>
<dbReference type="Pfam" id="PF00005">
    <property type="entry name" value="ABC_tran"/>
    <property type="match status" value="1"/>
</dbReference>
<dbReference type="InterPro" id="IPR017871">
    <property type="entry name" value="ABC_transporter-like_CS"/>
</dbReference>
<evidence type="ECO:0000256" key="1">
    <source>
        <dbReference type="ARBA" id="ARBA00005417"/>
    </source>
</evidence>
<protein>
    <submittedName>
        <fullName evidence="6">Oligopeptide ABC transporter ATP-binding protein</fullName>
    </submittedName>
</protein>
<gene>
    <name evidence="6" type="ORF">PB1_02925</name>
</gene>
<dbReference type="FunFam" id="3.40.50.300:FF:000016">
    <property type="entry name" value="Oligopeptide ABC transporter ATP-binding component"/>
    <property type="match status" value="1"/>
</dbReference>
<dbReference type="GO" id="GO:0015833">
    <property type="term" value="P:peptide transport"/>
    <property type="evidence" value="ECO:0007669"/>
    <property type="project" value="InterPro"/>
</dbReference>
<dbReference type="eggNOG" id="COG4608">
    <property type="taxonomic scope" value="Bacteria"/>
</dbReference>
<keyword evidence="4 6" id="KW-0067">ATP-binding</keyword>
<comment type="similarity">
    <text evidence="1">Belongs to the ABC transporter superfamily.</text>
</comment>
<dbReference type="AlphaFoldDB" id="I3E5T7"/>
<evidence type="ECO:0000256" key="2">
    <source>
        <dbReference type="ARBA" id="ARBA00022448"/>
    </source>
</evidence>
<dbReference type="PROSITE" id="PS50893">
    <property type="entry name" value="ABC_TRANSPORTER_2"/>
    <property type="match status" value="1"/>
</dbReference>
<comment type="caution">
    <text evidence="6">The sequence shown here is derived from an EMBL/GenBank/DDBJ whole genome shotgun (WGS) entry which is preliminary data.</text>
</comment>
<dbReference type="PANTHER" id="PTHR43776">
    <property type="entry name" value="TRANSPORT ATP-BINDING PROTEIN"/>
    <property type="match status" value="1"/>
</dbReference>
<feature type="domain" description="ABC transporter" evidence="5">
    <location>
        <begin position="21"/>
        <end position="272"/>
    </location>
</feature>
<dbReference type="PROSITE" id="PS00211">
    <property type="entry name" value="ABC_TRANSPORTER_1"/>
    <property type="match status" value="1"/>
</dbReference>
<dbReference type="Pfam" id="PF08352">
    <property type="entry name" value="oligo_HPY"/>
    <property type="match status" value="1"/>
</dbReference>
<dbReference type="SUPFAM" id="SSF52540">
    <property type="entry name" value="P-loop containing nucleoside triphosphate hydrolases"/>
    <property type="match status" value="1"/>
</dbReference>
<dbReference type="InterPro" id="IPR013563">
    <property type="entry name" value="Oligopep_ABC_C"/>
</dbReference>
<dbReference type="Gene3D" id="3.40.50.300">
    <property type="entry name" value="P-loop containing nucleotide triphosphate hydrolases"/>
    <property type="match status" value="1"/>
</dbReference>
<evidence type="ECO:0000256" key="4">
    <source>
        <dbReference type="ARBA" id="ARBA00022840"/>
    </source>
</evidence>
<dbReference type="Proteomes" id="UP000010523">
    <property type="component" value="Unassembled WGS sequence"/>
</dbReference>
<evidence type="ECO:0000313" key="7">
    <source>
        <dbReference type="Proteomes" id="UP000010523"/>
    </source>
</evidence>
<keyword evidence="7" id="KW-1185">Reference proteome</keyword>
<keyword evidence="2" id="KW-0813">Transport</keyword>
<name>I3E5T7_BACMT</name>
<evidence type="ECO:0000259" key="5">
    <source>
        <dbReference type="PROSITE" id="PS50893"/>
    </source>
</evidence>
<reference evidence="6 7" key="1">
    <citation type="journal article" date="2012" name="Appl. Environ. Microbiol.">
        <title>Genome Sequence of Thermotolerant Bacillus methanolicus: Features and Regulation Related to Methylotrophy and Production of L-Lysine and L-Glutamate from Methanol.</title>
        <authorList>
            <person name="Heggeset T.M."/>
            <person name="Krog A."/>
            <person name="Balzer S."/>
            <person name="Wentzel A."/>
            <person name="Ellingsen T.E."/>
            <person name="Brautaset T."/>
        </authorList>
    </citation>
    <scope>NUCLEOTIDE SEQUENCE [LARGE SCALE GENOMIC DNA]</scope>
    <source>
        <strain evidence="6 7">PB1</strain>
    </source>
</reference>
<dbReference type="OrthoDB" id="9802264at2"/>
<dbReference type="CDD" id="cd03257">
    <property type="entry name" value="ABC_NikE_OppD_transporters"/>
    <property type="match status" value="1"/>
</dbReference>
<dbReference type="InterPro" id="IPR027417">
    <property type="entry name" value="P-loop_NTPase"/>
</dbReference>
<dbReference type="GO" id="GO:0005524">
    <property type="term" value="F:ATP binding"/>
    <property type="evidence" value="ECO:0007669"/>
    <property type="project" value="UniProtKB-KW"/>
</dbReference>
<dbReference type="PANTHER" id="PTHR43776:SF7">
    <property type="entry name" value="D,D-DIPEPTIDE TRANSPORT ATP-BINDING PROTEIN DDPF-RELATED"/>
    <property type="match status" value="1"/>
</dbReference>
<dbReference type="InterPro" id="IPR003439">
    <property type="entry name" value="ABC_transporter-like_ATP-bd"/>
</dbReference>
<dbReference type="InterPro" id="IPR003593">
    <property type="entry name" value="AAA+_ATPase"/>
</dbReference>
<dbReference type="InterPro" id="IPR050319">
    <property type="entry name" value="ABC_transp_ATP-bind"/>
</dbReference>
<evidence type="ECO:0000313" key="6">
    <source>
        <dbReference type="EMBL" id="EIJ81858.1"/>
    </source>
</evidence>
<keyword evidence="3" id="KW-0547">Nucleotide-binding</keyword>
<dbReference type="SMART" id="SM00382">
    <property type="entry name" value="AAA"/>
    <property type="match status" value="1"/>
</dbReference>
<dbReference type="PATRIC" id="fig|997296.3.peg.648"/>
<dbReference type="STRING" id="997296.PB1_02925"/>
<proteinExistence type="inferred from homology"/>